<accession>A0AAD7HN28</accession>
<evidence type="ECO:0000256" key="1">
    <source>
        <dbReference type="SAM" id="MobiDB-lite"/>
    </source>
</evidence>
<gene>
    <name evidence="2" type="ORF">DFH07DRAFT_264874</name>
</gene>
<feature type="region of interest" description="Disordered" evidence="1">
    <location>
        <begin position="484"/>
        <end position="520"/>
    </location>
</feature>
<dbReference type="AlphaFoldDB" id="A0AAD7HN28"/>
<feature type="region of interest" description="Disordered" evidence="1">
    <location>
        <begin position="277"/>
        <end position="297"/>
    </location>
</feature>
<feature type="compositionally biased region" description="Low complexity" evidence="1">
    <location>
        <begin position="495"/>
        <end position="508"/>
    </location>
</feature>
<dbReference type="Proteomes" id="UP001215280">
    <property type="component" value="Unassembled WGS sequence"/>
</dbReference>
<keyword evidence="3" id="KW-1185">Reference proteome</keyword>
<feature type="compositionally biased region" description="Basic and acidic residues" evidence="1">
    <location>
        <begin position="510"/>
        <end position="520"/>
    </location>
</feature>
<proteinExistence type="predicted"/>
<comment type="caution">
    <text evidence="2">The sequence shown here is derived from an EMBL/GenBank/DDBJ whole genome shotgun (WGS) entry which is preliminary data.</text>
</comment>
<protein>
    <submittedName>
        <fullName evidence="2">Uncharacterized protein</fullName>
    </submittedName>
</protein>
<dbReference type="EMBL" id="JARJLG010000238">
    <property type="protein sequence ID" value="KAJ7724483.1"/>
    <property type="molecule type" value="Genomic_DNA"/>
</dbReference>
<evidence type="ECO:0000313" key="3">
    <source>
        <dbReference type="Proteomes" id="UP001215280"/>
    </source>
</evidence>
<organism evidence="2 3">
    <name type="scientific">Mycena maculata</name>
    <dbReference type="NCBI Taxonomy" id="230809"/>
    <lineage>
        <taxon>Eukaryota</taxon>
        <taxon>Fungi</taxon>
        <taxon>Dikarya</taxon>
        <taxon>Basidiomycota</taxon>
        <taxon>Agaricomycotina</taxon>
        <taxon>Agaricomycetes</taxon>
        <taxon>Agaricomycetidae</taxon>
        <taxon>Agaricales</taxon>
        <taxon>Marasmiineae</taxon>
        <taxon>Mycenaceae</taxon>
        <taxon>Mycena</taxon>
    </lineage>
</organism>
<reference evidence="2" key="1">
    <citation type="submission" date="2023-03" db="EMBL/GenBank/DDBJ databases">
        <title>Massive genome expansion in bonnet fungi (Mycena s.s.) driven by repeated elements and novel gene families across ecological guilds.</title>
        <authorList>
            <consortium name="Lawrence Berkeley National Laboratory"/>
            <person name="Harder C.B."/>
            <person name="Miyauchi S."/>
            <person name="Viragh M."/>
            <person name="Kuo A."/>
            <person name="Thoen E."/>
            <person name="Andreopoulos B."/>
            <person name="Lu D."/>
            <person name="Skrede I."/>
            <person name="Drula E."/>
            <person name="Henrissat B."/>
            <person name="Morin E."/>
            <person name="Kohler A."/>
            <person name="Barry K."/>
            <person name="LaButti K."/>
            <person name="Morin E."/>
            <person name="Salamov A."/>
            <person name="Lipzen A."/>
            <person name="Mereny Z."/>
            <person name="Hegedus B."/>
            <person name="Baldrian P."/>
            <person name="Stursova M."/>
            <person name="Weitz H."/>
            <person name="Taylor A."/>
            <person name="Grigoriev I.V."/>
            <person name="Nagy L.G."/>
            <person name="Martin F."/>
            <person name="Kauserud H."/>
        </authorList>
    </citation>
    <scope>NUCLEOTIDE SEQUENCE</scope>
    <source>
        <strain evidence="2">CBHHK188m</strain>
    </source>
</reference>
<sequence length="520" mass="57717">MSVSIDIVPLTPALDMYGEPDKSSAFSLSGVVSIALTSPHSVFERRRPARVILQSVLLTFHGQTEVITTTLGYSPLSLCSISRELAPSAPLELTNEGHEETDEPSRWNIVFDLPIPGWLPASHDFAPGDFGAQTRYFLHAAVRFVVVEDQRGTSSFFTTFCSPFRSRDRSIETHKTITLRRFVEPPMDEATPPETINYLLSPPIQSFDKGFQIPLNVLSKIQVLASVPKYVDVCEDHLPFTLRLRTKDLEDADCRRLQITNFKVDVVQEEKCRRSTRSSEYQARYPVPSQSSQPPNKPLFNAHHLSDMYWLGLYAPPDSKAKGMTSFTSLLPPGEPGVYHLCGDHHIFAEDAVKDTATWYTLETSISFVHVLPPLSEGTDWEGALRVRPSAQGPLYDVSHSLKLTVCCTYSMPDSDKVATADMTFCVPLAFGRIAPPLPSRDILPALLHSMLPDGAYPPLPSLLPFAANLPAYSQLFDSQGNRKMDATPLPLYTPRSSSDSPVEPPSSNEKQDELHAMTL</sequence>
<name>A0AAD7HN28_9AGAR</name>
<evidence type="ECO:0000313" key="2">
    <source>
        <dbReference type="EMBL" id="KAJ7724483.1"/>
    </source>
</evidence>